<evidence type="ECO:0000313" key="3">
    <source>
        <dbReference type="Proteomes" id="UP000004994"/>
    </source>
</evidence>
<evidence type="ECO:0000313" key="2">
    <source>
        <dbReference type="EnsemblPlants" id="Solyc11g039390.1.1"/>
    </source>
</evidence>
<evidence type="ECO:0000256" key="1">
    <source>
        <dbReference type="SAM" id="MobiDB-lite"/>
    </source>
</evidence>
<name>K4D7R9_SOLLC</name>
<feature type="compositionally biased region" description="Polar residues" evidence="1">
    <location>
        <begin position="10"/>
        <end position="19"/>
    </location>
</feature>
<dbReference type="EnsemblPlants" id="Solyc11g039390.1.1">
    <property type="protein sequence ID" value="Solyc11g039390.1.1"/>
    <property type="gene ID" value="Solyc11g039390.1"/>
</dbReference>
<dbReference type="AlphaFoldDB" id="K4D7R9"/>
<dbReference type="PaxDb" id="4081-Solyc11g039390.1.1"/>
<feature type="region of interest" description="Disordered" evidence="1">
    <location>
        <begin position="1"/>
        <end position="45"/>
    </location>
</feature>
<keyword evidence="3" id="KW-1185">Reference proteome</keyword>
<dbReference type="Gramene" id="Solyc11g039390.1.1">
    <property type="protein sequence ID" value="Solyc11g039390.1.1"/>
    <property type="gene ID" value="Solyc11g039390.1"/>
</dbReference>
<sequence length="118" mass="13234">MTMKERCAEDTTNAGSPQSMWVDRRAQDMDDAAGDDGSPGQRYARRPCVASTDNYVKAKGDAERQHTMCAKSSVKTKGDASNPRMIMNEQCANLQPMQEFHDQHNFSIVQKPQPMLPR</sequence>
<dbReference type="Proteomes" id="UP000004994">
    <property type="component" value="Chromosome 11"/>
</dbReference>
<proteinExistence type="predicted"/>
<protein>
    <submittedName>
        <fullName evidence="2">Uncharacterized protein</fullName>
    </submittedName>
</protein>
<organism evidence="2">
    <name type="scientific">Solanum lycopersicum</name>
    <name type="common">Tomato</name>
    <name type="synonym">Lycopersicon esculentum</name>
    <dbReference type="NCBI Taxonomy" id="4081"/>
    <lineage>
        <taxon>Eukaryota</taxon>
        <taxon>Viridiplantae</taxon>
        <taxon>Streptophyta</taxon>
        <taxon>Embryophyta</taxon>
        <taxon>Tracheophyta</taxon>
        <taxon>Spermatophyta</taxon>
        <taxon>Magnoliopsida</taxon>
        <taxon>eudicotyledons</taxon>
        <taxon>Gunneridae</taxon>
        <taxon>Pentapetalae</taxon>
        <taxon>asterids</taxon>
        <taxon>lamiids</taxon>
        <taxon>Solanales</taxon>
        <taxon>Solanaceae</taxon>
        <taxon>Solanoideae</taxon>
        <taxon>Solaneae</taxon>
        <taxon>Solanum</taxon>
        <taxon>Solanum subgen. Lycopersicon</taxon>
    </lineage>
</organism>
<reference evidence="2" key="1">
    <citation type="journal article" date="2012" name="Nature">
        <title>The tomato genome sequence provides insights into fleshy fruit evolution.</title>
        <authorList>
            <consortium name="Tomato Genome Consortium"/>
        </authorList>
    </citation>
    <scope>NUCLEOTIDE SEQUENCE [LARGE SCALE GENOMIC DNA]</scope>
    <source>
        <strain evidence="2">cv. Heinz 1706</strain>
    </source>
</reference>
<reference evidence="2" key="2">
    <citation type="submission" date="2015-06" db="UniProtKB">
        <authorList>
            <consortium name="EnsemblPlants"/>
        </authorList>
    </citation>
    <scope>IDENTIFICATION</scope>
    <source>
        <strain evidence="2">cv. Heinz 1706</strain>
    </source>
</reference>
<dbReference type="HOGENOM" id="CLU_2077208_0_0_1"/>
<accession>K4D7R9</accession>
<dbReference type="InParanoid" id="K4D7R9"/>